<reference evidence="2 3" key="1">
    <citation type="journal article" date="2010" name="Science">
        <title>Genomic comparison of the ants Camponotus floridanus and Harpegnathos saltator.</title>
        <authorList>
            <person name="Bonasio R."/>
            <person name="Zhang G."/>
            <person name="Ye C."/>
            <person name="Mutti N.S."/>
            <person name="Fang X."/>
            <person name="Qin N."/>
            <person name="Donahue G."/>
            <person name="Yang P."/>
            <person name="Li Q."/>
            <person name="Li C."/>
            <person name="Zhang P."/>
            <person name="Huang Z."/>
            <person name="Berger S.L."/>
            <person name="Reinberg D."/>
            <person name="Wang J."/>
            <person name="Liebig J."/>
        </authorList>
    </citation>
    <scope>NUCLEOTIDE SEQUENCE [LARGE SCALE GENOMIC DNA]</scope>
    <source>
        <strain evidence="2 3">R22 G/1</strain>
    </source>
</reference>
<keyword evidence="3" id="KW-1185">Reference proteome</keyword>
<dbReference type="OMA" id="LHYWISK"/>
<evidence type="ECO:0000313" key="2">
    <source>
        <dbReference type="EMBL" id="EFN81319.1"/>
    </source>
</evidence>
<name>E2BSI6_HARSA</name>
<dbReference type="EMBL" id="GL450240">
    <property type="protein sequence ID" value="EFN81319.1"/>
    <property type="molecule type" value="Genomic_DNA"/>
</dbReference>
<dbReference type="InParanoid" id="E2BSI6"/>
<evidence type="ECO:0000313" key="3">
    <source>
        <dbReference type="Proteomes" id="UP000008237"/>
    </source>
</evidence>
<accession>E2BSI6</accession>
<feature type="compositionally biased region" description="Polar residues" evidence="1">
    <location>
        <begin position="13"/>
        <end position="23"/>
    </location>
</feature>
<dbReference type="KEGG" id="hst:105186072"/>
<gene>
    <name evidence="2" type="ORF">EAI_14116</name>
</gene>
<dbReference type="PhylomeDB" id="E2BSI6"/>
<dbReference type="OrthoDB" id="10064600at2759"/>
<protein>
    <submittedName>
        <fullName evidence="2">Uncharacterized protein</fullName>
    </submittedName>
</protein>
<proteinExistence type="predicted"/>
<evidence type="ECO:0000256" key="1">
    <source>
        <dbReference type="SAM" id="MobiDB-lite"/>
    </source>
</evidence>
<feature type="region of interest" description="Disordered" evidence="1">
    <location>
        <begin position="1"/>
        <end position="27"/>
    </location>
</feature>
<organism evidence="3">
    <name type="scientific">Harpegnathos saltator</name>
    <name type="common">Jerdon's jumping ant</name>
    <dbReference type="NCBI Taxonomy" id="610380"/>
    <lineage>
        <taxon>Eukaryota</taxon>
        <taxon>Metazoa</taxon>
        <taxon>Ecdysozoa</taxon>
        <taxon>Arthropoda</taxon>
        <taxon>Hexapoda</taxon>
        <taxon>Insecta</taxon>
        <taxon>Pterygota</taxon>
        <taxon>Neoptera</taxon>
        <taxon>Endopterygota</taxon>
        <taxon>Hymenoptera</taxon>
        <taxon>Apocrita</taxon>
        <taxon>Aculeata</taxon>
        <taxon>Formicoidea</taxon>
        <taxon>Formicidae</taxon>
        <taxon>Ponerinae</taxon>
        <taxon>Ponerini</taxon>
        <taxon>Harpegnathos</taxon>
    </lineage>
</organism>
<dbReference type="AlphaFoldDB" id="E2BSI6"/>
<dbReference type="Proteomes" id="UP000008237">
    <property type="component" value="Unassembled WGS sequence"/>
</dbReference>
<sequence length="857" mass="93477">MQCNAFAVGPIGNSMNSEENGASDQDKAEVRMDGLKNDNQNAEQAAVTSKVTQLESRATGEQLRLSSNGSENNVRLIPSKMSIVFPNRMRASQTATSDCANSLEQNVSQDASNANVSSMFMSTSNIKSQTMNTNVVSIEATCQLKHKTVVNISALNLPKPQMHLNLPKPQMHLNLSSTQANTHHNHNLISVSLNSGTATNNAVPHYSVSISSSSLMSPDLPIIKPNDDIDMKNNVDYASAIEKCPSKVSCSSDSSPEADCSWTSKSYGSKRILNNISGSIGSTSQGTCCVLRPNINGSREVAGPSGLQWIPQREQVERMDSSSGNEGDMSDGEDYCIYTYKGNDDMIHLDQKEELNQGHAEDRGAAGQYHSGRSSPEMDFLEMDFDPGPSCEQDTGDSDLASINEDIQNIALDNVEPDPMLNDLSSGKVVSRQTMTAVSQNSRQSTQNVNHTAFQQCINNQPAIEQSVKSTYSAPWMPSTSSGRWESTSLYRNTGCPLRESYGYHNTSGDLISPGDNRDSDSELWAEPSTAAVQDNSNLNARRVNLSSTLYHRMMAKKLMLNKQAAFNQSGDSNLESELCNERIDGLPPVEKVMLWSEQEATMKQVTQIGTSACGATSAINALLALNMSFSLEVLVKGVNTRLRELGVSLPRYLLSRSVAGATHKDIARGISLSTNGAAVTKFFAFYPERKVSLSHWLHYWISKGAAPIATLNLQHCGEGCDIPDAWHHQMIFGVGQAGIYLTNPLECLPEEFLWHQLISPSVLLIRRTDVLAHWNANTDLTPLAMMDQKWRKLNVLGQVVNMVRGAMSERQQPNSTTTGTTHIRIPASYQAGITLVMCADSAAATELLHAEQLPLL</sequence>